<feature type="transmembrane region" description="Helical" evidence="17">
    <location>
        <begin position="57"/>
        <end position="80"/>
    </location>
</feature>
<dbReference type="InterPro" id="IPR003917">
    <property type="entry name" value="NADH_UbQ_OxRdtase_chain2"/>
</dbReference>
<feature type="domain" description="NADH:quinone oxidoreductase/Mrp antiporter transmembrane" evidence="18">
    <location>
        <begin position="23"/>
        <end position="287"/>
    </location>
</feature>
<keyword evidence="13 17" id="KW-0830">Ubiquinone</keyword>
<keyword evidence="12 17" id="KW-0520">NAD</keyword>
<dbReference type="EC" id="7.1.1.2" evidence="3 17"/>
<reference evidence="20" key="1">
    <citation type="journal article" date="1999" name="Evolution">
        <title>THE EVOLUTION OF DIAPAUSE IN THE KILLIFISH FAMILY RIVULIDAE (ATHERINOMORPHA, CYPRINODONTIFORMES): A MOLECULAR PHYLOGENETIC AND BIOGEOGRAPHIC PERSPECTIVE.</title>
        <authorList>
            <person name="Hrbek T."/>
            <person name="Larson A."/>
        </authorList>
    </citation>
    <scope>NUCLEOTIDE SEQUENCE</scope>
</reference>
<geneLocation type="mitochondrion" evidence="20"/>
<evidence type="ECO:0000256" key="1">
    <source>
        <dbReference type="ARBA" id="ARBA00004448"/>
    </source>
</evidence>
<keyword evidence="10 17" id="KW-0249">Electron transport</keyword>
<dbReference type="GO" id="GO:0008137">
    <property type="term" value="F:NADH dehydrogenase (ubiquinone) activity"/>
    <property type="evidence" value="ECO:0007669"/>
    <property type="project" value="UniProtKB-EC"/>
</dbReference>
<dbReference type="PANTHER" id="PTHR46552:SF1">
    <property type="entry name" value="NADH-UBIQUINONE OXIDOREDUCTASE CHAIN 2"/>
    <property type="match status" value="1"/>
</dbReference>
<dbReference type="InterPro" id="IPR001750">
    <property type="entry name" value="ND/Mrp_TM"/>
</dbReference>
<evidence type="ECO:0000256" key="9">
    <source>
        <dbReference type="ARBA" id="ARBA00022967"/>
    </source>
</evidence>
<dbReference type="Pfam" id="PF00361">
    <property type="entry name" value="Proton_antipo_M"/>
    <property type="match status" value="1"/>
</dbReference>
<keyword evidence="9 17" id="KW-1278">Translocase</keyword>
<evidence type="ECO:0000259" key="18">
    <source>
        <dbReference type="Pfam" id="PF00361"/>
    </source>
</evidence>
<dbReference type="PRINTS" id="PR01436">
    <property type="entry name" value="NADHDHGNASE2"/>
</dbReference>
<organism evidence="20">
    <name type="scientific">Xenurolebias myersi</name>
    <dbReference type="NCBI Taxonomy" id="941678"/>
    <lineage>
        <taxon>Eukaryota</taxon>
        <taxon>Metazoa</taxon>
        <taxon>Chordata</taxon>
        <taxon>Craniata</taxon>
        <taxon>Vertebrata</taxon>
        <taxon>Euteleostomi</taxon>
        <taxon>Actinopterygii</taxon>
        <taxon>Neopterygii</taxon>
        <taxon>Teleostei</taxon>
        <taxon>Neoteleostei</taxon>
        <taxon>Acanthomorphata</taxon>
        <taxon>Ovalentaria</taxon>
        <taxon>Atherinomorphae</taxon>
        <taxon>Cyprinodontiformes</taxon>
        <taxon>Rivulidae</taxon>
        <taxon>Xenurolebias</taxon>
    </lineage>
</organism>
<evidence type="ECO:0000256" key="7">
    <source>
        <dbReference type="ARBA" id="ARBA00022692"/>
    </source>
</evidence>
<evidence type="ECO:0000256" key="10">
    <source>
        <dbReference type="ARBA" id="ARBA00022982"/>
    </source>
</evidence>
<keyword evidence="7 17" id="KW-0812">Transmembrane</keyword>
<name>Q9TD54_9TELE</name>
<dbReference type="InterPro" id="IPR050175">
    <property type="entry name" value="Complex_I_Subunit_2"/>
</dbReference>
<evidence type="ECO:0000256" key="3">
    <source>
        <dbReference type="ARBA" id="ARBA00012944"/>
    </source>
</evidence>
<feature type="transmembrane region" description="Helical" evidence="17">
    <location>
        <begin position="323"/>
        <end position="347"/>
    </location>
</feature>
<evidence type="ECO:0000256" key="15">
    <source>
        <dbReference type="ARBA" id="ARBA00023136"/>
    </source>
</evidence>
<sequence length="348" mass="38637">MSPFLSLTFFSIMILGTLTVLSSSHWLITWVGLEINTFAILPLMAQNHHPRALEATLKYFIVQVTAAMMLLFATMSNAWLSGQWSIQHMTHPIPLSMVIIALALKMGLAPLHAWFPEILQGLSFNLGLILTTWQKLAPLILFLQIPIESPALYTTLGLVSILVGGWGGLNQTQLRKMLAYSSIAHLGWIVLVMQFLPSLAFLVFLMYVIMTAPLFLTFQFMKTTTINSLSTSWAKTPILISLTPLTLFSLGGLPPLTGFLPKWLILDELTKQNMMPVAVIAALSALLSLFFYLRLSYAMSMTMPPNNLPSSLPWRLNSSRIPLFLTILTIASVSLMPLSPSIITFLLT</sequence>
<dbReference type="EMBL" id="AF092366">
    <property type="protein sequence ID" value="AAF02930.1"/>
    <property type="molecule type" value="Genomic_DNA"/>
</dbReference>
<evidence type="ECO:0000256" key="5">
    <source>
        <dbReference type="ARBA" id="ARBA00022448"/>
    </source>
</evidence>
<evidence type="ECO:0000259" key="19">
    <source>
        <dbReference type="Pfam" id="PF06444"/>
    </source>
</evidence>
<keyword evidence="14 17" id="KW-0496">Mitochondrion</keyword>
<accession>Q9TD54</accession>
<keyword evidence="15 17" id="KW-0472">Membrane</keyword>
<keyword evidence="5" id="KW-0813">Transport</keyword>
<evidence type="ECO:0000256" key="6">
    <source>
        <dbReference type="ARBA" id="ARBA00022660"/>
    </source>
</evidence>
<evidence type="ECO:0000256" key="14">
    <source>
        <dbReference type="ARBA" id="ARBA00023128"/>
    </source>
</evidence>
<feature type="transmembrane region" description="Helical" evidence="17">
    <location>
        <begin position="151"/>
        <end position="170"/>
    </location>
</feature>
<dbReference type="InterPro" id="IPR010933">
    <property type="entry name" value="NADH_DH_su2_C"/>
</dbReference>
<comment type="subcellular location">
    <subcellularLocation>
        <location evidence="1 17">Mitochondrion inner membrane</location>
        <topology evidence="1 17">Multi-pass membrane protein</topology>
    </subcellularLocation>
</comment>
<dbReference type="AlphaFoldDB" id="Q9TD54"/>
<dbReference type="GO" id="GO:0006120">
    <property type="term" value="P:mitochondrial electron transport, NADH to ubiquinone"/>
    <property type="evidence" value="ECO:0007669"/>
    <property type="project" value="InterPro"/>
</dbReference>
<keyword evidence="11 17" id="KW-1133">Transmembrane helix</keyword>
<comment type="similarity">
    <text evidence="2 17">Belongs to the complex I subunit 2 family.</text>
</comment>
<evidence type="ECO:0000256" key="11">
    <source>
        <dbReference type="ARBA" id="ARBA00022989"/>
    </source>
</evidence>
<dbReference type="Pfam" id="PF06444">
    <property type="entry name" value="NADH_dehy_S2_C"/>
    <property type="match status" value="1"/>
</dbReference>
<evidence type="ECO:0000313" key="20">
    <source>
        <dbReference type="EMBL" id="AAF02930.1"/>
    </source>
</evidence>
<evidence type="ECO:0000256" key="2">
    <source>
        <dbReference type="ARBA" id="ARBA00007012"/>
    </source>
</evidence>
<protein>
    <recommendedName>
        <fullName evidence="4 17">NADH-ubiquinone oxidoreductase chain 2</fullName>
        <ecNumber evidence="3 17">7.1.1.2</ecNumber>
    </recommendedName>
</protein>
<feature type="transmembrane region" description="Helical" evidence="17">
    <location>
        <begin position="202"/>
        <end position="221"/>
    </location>
</feature>
<evidence type="ECO:0000256" key="13">
    <source>
        <dbReference type="ARBA" id="ARBA00023075"/>
    </source>
</evidence>
<dbReference type="GO" id="GO:0005743">
    <property type="term" value="C:mitochondrial inner membrane"/>
    <property type="evidence" value="ECO:0007669"/>
    <property type="project" value="UniProtKB-SubCell"/>
</dbReference>
<feature type="transmembrane region" description="Helical" evidence="17">
    <location>
        <begin position="273"/>
        <end position="293"/>
    </location>
</feature>
<feature type="transmembrane region" description="Helical" evidence="17">
    <location>
        <begin position="177"/>
        <end position="196"/>
    </location>
</feature>
<comment type="catalytic activity">
    <reaction evidence="16 17">
        <text>a ubiquinone + NADH + 5 H(+)(in) = a ubiquinol + NAD(+) + 4 H(+)(out)</text>
        <dbReference type="Rhea" id="RHEA:29091"/>
        <dbReference type="Rhea" id="RHEA-COMP:9565"/>
        <dbReference type="Rhea" id="RHEA-COMP:9566"/>
        <dbReference type="ChEBI" id="CHEBI:15378"/>
        <dbReference type="ChEBI" id="CHEBI:16389"/>
        <dbReference type="ChEBI" id="CHEBI:17976"/>
        <dbReference type="ChEBI" id="CHEBI:57540"/>
        <dbReference type="ChEBI" id="CHEBI:57945"/>
        <dbReference type="EC" id="7.1.1.2"/>
    </reaction>
</comment>
<keyword evidence="8 17" id="KW-0999">Mitochondrion inner membrane</keyword>
<comment type="function">
    <text evidence="17">Core subunit of the mitochondrial membrane respiratory chain NADH dehydrogenase (Complex I) which catalyzes electron transfer from NADH through the respiratory chain, using ubiquinone as an electron acceptor. Essential for the catalytic activity and assembly of complex I.</text>
</comment>
<evidence type="ECO:0000256" key="8">
    <source>
        <dbReference type="ARBA" id="ARBA00022792"/>
    </source>
</evidence>
<feature type="transmembrane region" description="Helical" evidence="17">
    <location>
        <begin position="92"/>
        <end position="115"/>
    </location>
</feature>
<proteinExistence type="inferred from homology"/>
<keyword evidence="6 17" id="KW-0679">Respiratory chain</keyword>
<feature type="domain" description="NADH dehydrogenase subunit 2 C-terminal" evidence="19">
    <location>
        <begin position="289"/>
        <end position="343"/>
    </location>
</feature>
<dbReference type="PANTHER" id="PTHR46552">
    <property type="entry name" value="NADH-UBIQUINONE OXIDOREDUCTASE CHAIN 2"/>
    <property type="match status" value="1"/>
</dbReference>
<evidence type="ECO:0000256" key="4">
    <source>
        <dbReference type="ARBA" id="ARBA00021008"/>
    </source>
</evidence>
<feature type="transmembrane region" description="Helical" evidence="17">
    <location>
        <begin position="233"/>
        <end position="253"/>
    </location>
</feature>
<evidence type="ECO:0000256" key="17">
    <source>
        <dbReference type="RuleBase" id="RU003403"/>
    </source>
</evidence>
<evidence type="ECO:0000256" key="12">
    <source>
        <dbReference type="ARBA" id="ARBA00023027"/>
    </source>
</evidence>
<evidence type="ECO:0000256" key="16">
    <source>
        <dbReference type="ARBA" id="ARBA00049551"/>
    </source>
</evidence>